<dbReference type="SUPFAM" id="SSF56672">
    <property type="entry name" value="DNA/RNA polymerases"/>
    <property type="match status" value="1"/>
</dbReference>
<reference evidence="2 3" key="1">
    <citation type="journal article" date="2018" name="PLoS Genet.">
        <title>Population sequencing reveals clonal diversity and ancestral inbreeding in the grapevine cultivar Chardonnay.</title>
        <authorList>
            <person name="Roach M.J."/>
            <person name="Johnson D.L."/>
            <person name="Bohlmann J."/>
            <person name="van Vuuren H.J."/>
            <person name="Jones S.J."/>
            <person name="Pretorius I.S."/>
            <person name="Schmidt S.A."/>
            <person name="Borneman A.R."/>
        </authorList>
    </citation>
    <scope>NUCLEOTIDE SEQUENCE [LARGE SCALE GENOMIC DNA]</scope>
    <source>
        <strain evidence="3">cv. Chardonnay</strain>
        <tissue evidence="2">Leaf</tissue>
    </source>
</reference>
<proteinExistence type="predicted"/>
<protein>
    <submittedName>
        <fullName evidence="2">Retrovirus-related Pol polyprotein from transposon TNT 1-94</fullName>
    </submittedName>
</protein>
<dbReference type="PANTHER" id="PTHR43383">
    <property type="entry name" value="NODULIN 6"/>
    <property type="match status" value="1"/>
</dbReference>
<organism evidence="2 3">
    <name type="scientific">Vitis vinifera</name>
    <name type="common">Grape</name>
    <dbReference type="NCBI Taxonomy" id="29760"/>
    <lineage>
        <taxon>Eukaryota</taxon>
        <taxon>Viridiplantae</taxon>
        <taxon>Streptophyta</taxon>
        <taxon>Embryophyta</taxon>
        <taxon>Tracheophyta</taxon>
        <taxon>Spermatophyta</taxon>
        <taxon>Magnoliopsida</taxon>
        <taxon>eudicotyledons</taxon>
        <taxon>Gunneridae</taxon>
        <taxon>Pentapetalae</taxon>
        <taxon>rosids</taxon>
        <taxon>Vitales</taxon>
        <taxon>Vitaceae</taxon>
        <taxon>Viteae</taxon>
        <taxon>Vitis</taxon>
    </lineage>
</organism>
<accession>A0A438G5C5</accession>
<dbReference type="InterPro" id="IPR043502">
    <property type="entry name" value="DNA/RNA_pol_sf"/>
</dbReference>
<evidence type="ECO:0000313" key="2">
    <source>
        <dbReference type="EMBL" id="RVW67412.1"/>
    </source>
</evidence>
<dbReference type="PANTHER" id="PTHR43383:SF2">
    <property type="entry name" value="AMIDOHYDROLASE 2 FAMILY PROTEIN"/>
    <property type="match status" value="1"/>
</dbReference>
<dbReference type="InterPro" id="IPR013103">
    <property type="entry name" value="RVT_2"/>
</dbReference>
<sequence length="238" mass="27979">MFITMDVVFHEDLMYFSSESELQGEYHKEIQTLDYDYHIFEEDESGQSELVNQEAADPRWKAAMNEEMKSLQKNETWELIECPPKKKPVRCRWIYTVKYKTFAPVAKINTVRVLLSLPANLDWPLQQFDVKNAFLHGELSEEVYMDLLPGCMVSEKQCQKVCKLKKSLYGLKQSPRAWFGRFTKSMRAFGYRQSNSDHTLFLKKQHAFLSPKKSEIEESSLESMAKQWKAQKHVESKL</sequence>
<dbReference type="AlphaFoldDB" id="A0A438G5C5"/>
<comment type="caution">
    <text evidence="2">The sequence shown here is derived from an EMBL/GenBank/DDBJ whole genome shotgun (WGS) entry which is preliminary data.</text>
</comment>
<feature type="domain" description="Reverse transcriptase Ty1/copia-type" evidence="1">
    <location>
        <begin position="100"/>
        <end position="204"/>
    </location>
</feature>
<gene>
    <name evidence="2" type="primary">POLX_4017</name>
    <name evidence="2" type="ORF">CK203_065204</name>
</gene>
<evidence type="ECO:0000313" key="3">
    <source>
        <dbReference type="Proteomes" id="UP000288805"/>
    </source>
</evidence>
<dbReference type="Proteomes" id="UP000288805">
    <property type="component" value="Unassembled WGS sequence"/>
</dbReference>
<dbReference type="Pfam" id="PF07727">
    <property type="entry name" value="RVT_2"/>
    <property type="match status" value="1"/>
</dbReference>
<evidence type="ECO:0000259" key="1">
    <source>
        <dbReference type="Pfam" id="PF07727"/>
    </source>
</evidence>
<name>A0A438G5C5_VITVI</name>
<dbReference type="EMBL" id="QGNW01000585">
    <property type="protein sequence ID" value="RVW67412.1"/>
    <property type="molecule type" value="Genomic_DNA"/>
</dbReference>